<gene>
    <name evidence="3" type="ORF">BCR39DRAFT_587053</name>
</gene>
<dbReference type="STRING" id="71784.A0A1Y2BE17"/>
<keyword evidence="4" id="KW-1185">Reference proteome</keyword>
<feature type="region of interest" description="Disordered" evidence="1">
    <location>
        <begin position="1"/>
        <end position="62"/>
    </location>
</feature>
<protein>
    <recommendedName>
        <fullName evidence="2">C2H2-type domain-containing protein</fullName>
    </recommendedName>
</protein>
<evidence type="ECO:0000259" key="2">
    <source>
        <dbReference type="PROSITE" id="PS00028"/>
    </source>
</evidence>
<dbReference type="AlphaFoldDB" id="A0A1Y2BE17"/>
<feature type="domain" description="C2H2-type" evidence="2">
    <location>
        <begin position="212"/>
        <end position="235"/>
    </location>
</feature>
<dbReference type="PROSITE" id="PS00028">
    <property type="entry name" value="ZINC_FINGER_C2H2_1"/>
    <property type="match status" value="1"/>
</dbReference>
<sequence>MTRVQPSSGRNTYPSRTYSTPSPSPDVYYPHSSQYRRYEPYARTQPPPRLFPTPPGHNGHQSSYAAKAYETNRPTGRYQPSRGAQRDAKWHARYGDRQHPILRSSPGVVAHARYPEIPIQTNTGMSNMERIRAEQRAAIDAARKAHLENVRKETEERKIRRIQLQVFVHARPTHCRWSACHAVMNSWALLERHLHHAHLHPQKTTSYGRVQCGWQGCQDTFFTREDCYRHCLIVHMAEFSGRCPFNCLFESPRFSDLLAHIGRRHPQATPDDFVPGLIHHRPPLPQSTELPKLPGTVILSEKDGVDHSVKAFKGGISARVRRMVARSCISGRRPRKEHFADRQGAKAAISAVIENSRRLSLAPPVHSAIEEGEDEADFAEPPSPFSVPHTARTDVDLIDVSTTAKEAADIAARQLQNDDSTLPTQVVDIDSESNTGSRPPSQTRILKIDTEMSETDSVTEITPVKTPVKTRGDRQRSRRGSEVGLLAEEGLKRSTRLRLRAERGFSTPT</sequence>
<dbReference type="OrthoDB" id="2576496at2759"/>
<organism evidence="3 4">
    <name type="scientific">Naematelia encephala</name>
    <dbReference type="NCBI Taxonomy" id="71784"/>
    <lineage>
        <taxon>Eukaryota</taxon>
        <taxon>Fungi</taxon>
        <taxon>Dikarya</taxon>
        <taxon>Basidiomycota</taxon>
        <taxon>Agaricomycotina</taxon>
        <taxon>Tremellomycetes</taxon>
        <taxon>Tremellales</taxon>
        <taxon>Naemateliaceae</taxon>
        <taxon>Naematelia</taxon>
    </lineage>
</organism>
<dbReference type="Proteomes" id="UP000193986">
    <property type="component" value="Unassembled WGS sequence"/>
</dbReference>
<feature type="region of interest" description="Disordered" evidence="1">
    <location>
        <begin position="452"/>
        <end position="487"/>
    </location>
</feature>
<evidence type="ECO:0000256" key="1">
    <source>
        <dbReference type="SAM" id="MobiDB-lite"/>
    </source>
</evidence>
<comment type="caution">
    <text evidence="3">The sequence shown here is derived from an EMBL/GenBank/DDBJ whole genome shotgun (WGS) entry which is preliminary data.</text>
</comment>
<dbReference type="InterPro" id="IPR013087">
    <property type="entry name" value="Znf_C2H2_type"/>
</dbReference>
<dbReference type="EMBL" id="MCFC01000010">
    <property type="protein sequence ID" value="ORY32315.1"/>
    <property type="molecule type" value="Genomic_DNA"/>
</dbReference>
<feature type="compositionally biased region" description="Basic and acidic residues" evidence="1">
    <location>
        <begin position="470"/>
        <end position="481"/>
    </location>
</feature>
<proteinExistence type="predicted"/>
<name>A0A1Y2BE17_9TREE</name>
<accession>A0A1Y2BE17</accession>
<dbReference type="SMART" id="SM00355">
    <property type="entry name" value="ZnF_C2H2"/>
    <property type="match status" value="3"/>
</dbReference>
<reference evidence="3 4" key="1">
    <citation type="submission" date="2016-07" db="EMBL/GenBank/DDBJ databases">
        <title>Pervasive Adenine N6-methylation of Active Genes in Fungi.</title>
        <authorList>
            <consortium name="DOE Joint Genome Institute"/>
            <person name="Mondo S.J."/>
            <person name="Dannebaum R.O."/>
            <person name="Kuo R.C."/>
            <person name="Labutti K."/>
            <person name="Haridas S."/>
            <person name="Kuo A."/>
            <person name="Salamov A."/>
            <person name="Ahrendt S.R."/>
            <person name="Lipzen A."/>
            <person name="Sullivan W."/>
            <person name="Andreopoulos W.B."/>
            <person name="Clum A."/>
            <person name="Lindquist E."/>
            <person name="Daum C."/>
            <person name="Ramamoorthy G.K."/>
            <person name="Gryganskyi A."/>
            <person name="Culley D."/>
            <person name="Magnuson J.K."/>
            <person name="James T.Y."/>
            <person name="O'Malley M.A."/>
            <person name="Stajich J.E."/>
            <person name="Spatafora J.W."/>
            <person name="Visel A."/>
            <person name="Grigoriev I.V."/>
        </authorList>
    </citation>
    <scope>NUCLEOTIDE SEQUENCE [LARGE SCALE GENOMIC DNA]</scope>
    <source>
        <strain evidence="3 4">68-887.2</strain>
    </source>
</reference>
<dbReference type="InParanoid" id="A0A1Y2BE17"/>
<feature type="compositionally biased region" description="Polar residues" evidence="1">
    <location>
        <begin position="1"/>
        <end position="11"/>
    </location>
</feature>
<feature type="compositionally biased region" description="Low complexity" evidence="1">
    <location>
        <begin position="12"/>
        <end position="21"/>
    </location>
</feature>
<evidence type="ECO:0000313" key="3">
    <source>
        <dbReference type="EMBL" id="ORY32315.1"/>
    </source>
</evidence>
<evidence type="ECO:0000313" key="4">
    <source>
        <dbReference type="Proteomes" id="UP000193986"/>
    </source>
</evidence>
<feature type="compositionally biased region" description="Pro residues" evidence="1">
    <location>
        <begin position="45"/>
        <end position="55"/>
    </location>
</feature>